<dbReference type="PANTHER" id="PTHR48086">
    <property type="entry name" value="SODIUM/PROLINE SYMPORTER-RELATED"/>
    <property type="match status" value="1"/>
</dbReference>
<feature type="transmembrane region" description="Helical" evidence="14">
    <location>
        <begin position="6"/>
        <end position="26"/>
    </location>
</feature>
<keyword evidence="10 14" id="KW-0472">Membrane</keyword>
<comment type="catalytic activity">
    <reaction evidence="12">
        <text>L-proline(in) + Na(+)(in) = L-proline(out) + Na(+)(out)</text>
        <dbReference type="Rhea" id="RHEA:28967"/>
        <dbReference type="ChEBI" id="CHEBI:29101"/>
        <dbReference type="ChEBI" id="CHEBI:60039"/>
    </reaction>
</comment>
<keyword evidence="3" id="KW-0813">Transport</keyword>
<keyword evidence="16" id="KW-1185">Reference proteome</keyword>
<evidence type="ECO:0000256" key="1">
    <source>
        <dbReference type="ARBA" id="ARBA00004651"/>
    </source>
</evidence>
<evidence type="ECO:0000256" key="4">
    <source>
        <dbReference type="ARBA" id="ARBA00022475"/>
    </source>
</evidence>
<dbReference type="CDD" id="cd10322">
    <property type="entry name" value="SLC5sbd"/>
    <property type="match status" value="1"/>
</dbReference>
<accession>A0ABN1ITG9</accession>
<feature type="transmembrane region" description="Helical" evidence="14">
    <location>
        <begin position="164"/>
        <end position="186"/>
    </location>
</feature>
<feature type="transmembrane region" description="Helical" evidence="14">
    <location>
        <begin position="240"/>
        <end position="259"/>
    </location>
</feature>
<dbReference type="InterPro" id="IPR050277">
    <property type="entry name" value="Sodium:Solute_Symporter"/>
</dbReference>
<feature type="transmembrane region" description="Helical" evidence="14">
    <location>
        <begin position="399"/>
        <end position="417"/>
    </location>
</feature>
<evidence type="ECO:0000256" key="12">
    <source>
        <dbReference type="ARBA" id="ARBA00033708"/>
    </source>
</evidence>
<reference evidence="15 16" key="1">
    <citation type="journal article" date="2019" name="Int. J. Syst. Evol. Microbiol.">
        <title>The Global Catalogue of Microorganisms (GCM) 10K type strain sequencing project: providing services to taxonomists for standard genome sequencing and annotation.</title>
        <authorList>
            <consortium name="The Broad Institute Genomics Platform"/>
            <consortium name="The Broad Institute Genome Sequencing Center for Infectious Disease"/>
            <person name="Wu L."/>
            <person name="Ma J."/>
        </authorList>
    </citation>
    <scope>NUCLEOTIDE SEQUENCE [LARGE SCALE GENOMIC DNA]</scope>
    <source>
        <strain evidence="15 16">JCM 1405</strain>
    </source>
</reference>
<dbReference type="Gene3D" id="1.20.1730.10">
    <property type="entry name" value="Sodium/glucose cotransporter"/>
    <property type="match status" value="1"/>
</dbReference>
<dbReference type="Proteomes" id="UP001500339">
    <property type="component" value="Unassembled WGS sequence"/>
</dbReference>
<dbReference type="PROSITE" id="PS50283">
    <property type="entry name" value="NA_SOLUT_SYMP_3"/>
    <property type="match status" value="1"/>
</dbReference>
<evidence type="ECO:0000256" key="11">
    <source>
        <dbReference type="ARBA" id="ARBA00023201"/>
    </source>
</evidence>
<comment type="subcellular location">
    <subcellularLocation>
        <location evidence="1">Cell membrane</location>
        <topology evidence="1">Multi-pass membrane protein</topology>
    </subcellularLocation>
</comment>
<organism evidence="15 16">
    <name type="scientific">Clostridium malenominatum</name>
    <dbReference type="NCBI Taxonomy" id="1539"/>
    <lineage>
        <taxon>Bacteria</taxon>
        <taxon>Bacillati</taxon>
        <taxon>Bacillota</taxon>
        <taxon>Clostridia</taxon>
        <taxon>Eubacteriales</taxon>
        <taxon>Clostridiaceae</taxon>
        <taxon>Clostridium</taxon>
    </lineage>
</organism>
<feature type="transmembrane region" description="Helical" evidence="14">
    <location>
        <begin position="366"/>
        <end position="387"/>
    </location>
</feature>
<evidence type="ECO:0000313" key="16">
    <source>
        <dbReference type="Proteomes" id="UP001500339"/>
    </source>
</evidence>
<evidence type="ECO:0000256" key="7">
    <source>
        <dbReference type="ARBA" id="ARBA00022989"/>
    </source>
</evidence>
<keyword evidence="5 14" id="KW-0812">Transmembrane</keyword>
<gene>
    <name evidence="15" type="primary">panF</name>
    <name evidence="15" type="ORF">GCM10008905_10210</name>
</gene>
<feature type="transmembrane region" description="Helical" evidence="14">
    <location>
        <begin position="193"/>
        <end position="220"/>
    </location>
</feature>
<evidence type="ECO:0000256" key="5">
    <source>
        <dbReference type="ARBA" id="ARBA00022692"/>
    </source>
</evidence>
<keyword evidence="6" id="KW-0769">Symport</keyword>
<comment type="similarity">
    <text evidence="2 13">Belongs to the sodium:solute symporter (SSF) (TC 2.A.21) family.</text>
</comment>
<keyword evidence="11" id="KW-0739">Sodium transport</keyword>
<feature type="transmembrane region" description="Helical" evidence="14">
    <location>
        <begin position="321"/>
        <end position="345"/>
    </location>
</feature>
<evidence type="ECO:0000256" key="6">
    <source>
        <dbReference type="ARBA" id="ARBA00022847"/>
    </source>
</evidence>
<evidence type="ECO:0000256" key="2">
    <source>
        <dbReference type="ARBA" id="ARBA00006434"/>
    </source>
</evidence>
<dbReference type="Pfam" id="PF00474">
    <property type="entry name" value="SSF"/>
    <property type="match status" value="1"/>
</dbReference>
<feature type="transmembrane region" description="Helical" evidence="14">
    <location>
        <begin position="125"/>
        <end position="144"/>
    </location>
</feature>
<evidence type="ECO:0000256" key="9">
    <source>
        <dbReference type="ARBA" id="ARBA00023065"/>
    </source>
</evidence>
<dbReference type="InterPro" id="IPR001734">
    <property type="entry name" value="Na/solute_symporter"/>
</dbReference>
<evidence type="ECO:0000313" key="15">
    <source>
        <dbReference type="EMBL" id="GAA0720719.1"/>
    </source>
</evidence>
<protein>
    <submittedName>
        <fullName evidence="15">Sodium/pantothenate symporter</fullName>
    </submittedName>
</protein>
<proteinExistence type="inferred from homology"/>
<feature type="transmembrane region" description="Helical" evidence="14">
    <location>
        <begin position="280"/>
        <end position="301"/>
    </location>
</feature>
<evidence type="ECO:0000256" key="8">
    <source>
        <dbReference type="ARBA" id="ARBA00023053"/>
    </source>
</evidence>
<sequence length="484" mass="52581">MNTGLLSFLIIIGYLALMLGISIYDSRKTKTDNAEGFFLANRGVNSVLLPLTMIAAMQSTFAFLGAPGMYYTHGISYMVLVLSQVWVALMVIYFGNKISKLGRKYGYLSIGDFFQDRYESDYLKVLSSCISVLMTIVFLAMQYVGNSRAISVISGGIVSYKTAILISALFSLLYVIIGGAGGLILIDAIQAVILLTGIVLAAAVAIIPSGGIVNLFKTAIETTPELLSRPGPKGLYNAKYWVMQFIVLPFGIWLCPHVWMKSLMAKDEKALSRSALSIPVSQVLIYGFSTLFIGIAGHRLLGKVDAADNVLPLLMNNYANWFLAALIMAAAVAAGMSTINSMILVSSQIVSQDLILMKRKVTDKQNLILSRTIILTIVIIGAIIALRPPKTLVQVVQDVAYTGLAQMAPAFVLGLYWKDARKEGAIVGMTAGTVILFATRILKVSPLGYPGFIWAFIINIICMVGISMALKSKDNTRAIERFFV</sequence>
<feature type="transmembrane region" description="Helical" evidence="14">
    <location>
        <begin position="75"/>
        <end position="95"/>
    </location>
</feature>
<dbReference type="RefSeq" id="WP_343767370.1">
    <property type="nucleotide sequence ID" value="NZ_BAAACF010000001.1"/>
</dbReference>
<feature type="transmembrane region" description="Helical" evidence="14">
    <location>
        <begin position="424"/>
        <end position="442"/>
    </location>
</feature>
<feature type="transmembrane region" description="Helical" evidence="14">
    <location>
        <begin position="448"/>
        <end position="470"/>
    </location>
</feature>
<evidence type="ECO:0000256" key="3">
    <source>
        <dbReference type="ARBA" id="ARBA00022448"/>
    </source>
</evidence>
<dbReference type="EMBL" id="BAAACF010000001">
    <property type="protein sequence ID" value="GAA0720719.1"/>
    <property type="molecule type" value="Genomic_DNA"/>
</dbReference>
<keyword evidence="7 14" id="KW-1133">Transmembrane helix</keyword>
<feature type="transmembrane region" description="Helical" evidence="14">
    <location>
        <begin position="47"/>
        <end position="69"/>
    </location>
</feature>
<evidence type="ECO:0000256" key="13">
    <source>
        <dbReference type="RuleBase" id="RU362091"/>
    </source>
</evidence>
<dbReference type="PANTHER" id="PTHR48086:SF3">
    <property type="entry name" value="SODIUM_PROLINE SYMPORTER"/>
    <property type="match status" value="1"/>
</dbReference>
<comment type="caution">
    <text evidence="15">The sequence shown here is derived from an EMBL/GenBank/DDBJ whole genome shotgun (WGS) entry which is preliminary data.</text>
</comment>
<keyword evidence="4" id="KW-1003">Cell membrane</keyword>
<keyword evidence="8" id="KW-0915">Sodium</keyword>
<name>A0ABN1ITG9_9CLOT</name>
<evidence type="ECO:0000256" key="14">
    <source>
        <dbReference type="SAM" id="Phobius"/>
    </source>
</evidence>
<dbReference type="InterPro" id="IPR038377">
    <property type="entry name" value="Na/Glc_symporter_sf"/>
</dbReference>
<evidence type="ECO:0000256" key="10">
    <source>
        <dbReference type="ARBA" id="ARBA00023136"/>
    </source>
</evidence>
<keyword evidence="9" id="KW-0406">Ion transport</keyword>